<evidence type="ECO:0008006" key="4">
    <source>
        <dbReference type="Google" id="ProtNLM"/>
    </source>
</evidence>
<gene>
    <name evidence="2" type="ORF">GCM10022244_07710</name>
</gene>
<name>A0ABP7LFE8_9ACTN</name>
<comment type="caution">
    <text evidence="2">The sequence shown here is derived from an EMBL/GenBank/DDBJ whole genome shotgun (WGS) entry which is preliminary data.</text>
</comment>
<proteinExistence type="predicted"/>
<keyword evidence="1" id="KW-0472">Membrane</keyword>
<keyword evidence="1" id="KW-1133">Transmembrane helix</keyword>
<evidence type="ECO:0000313" key="2">
    <source>
        <dbReference type="EMBL" id="GAA3900022.1"/>
    </source>
</evidence>
<protein>
    <recommendedName>
        <fullName evidence="4">Tape-measure protein</fullName>
    </recommendedName>
</protein>
<evidence type="ECO:0000256" key="1">
    <source>
        <dbReference type="SAM" id="Phobius"/>
    </source>
</evidence>
<reference evidence="3" key="1">
    <citation type="journal article" date="2019" name="Int. J. Syst. Evol. Microbiol.">
        <title>The Global Catalogue of Microorganisms (GCM) 10K type strain sequencing project: providing services to taxonomists for standard genome sequencing and annotation.</title>
        <authorList>
            <consortium name="The Broad Institute Genomics Platform"/>
            <consortium name="The Broad Institute Genome Sequencing Center for Infectious Disease"/>
            <person name="Wu L."/>
            <person name="Ma J."/>
        </authorList>
    </citation>
    <scope>NUCLEOTIDE SEQUENCE [LARGE SCALE GENOMIC DNA]</scope>
    <source>
        <strain evidence="3">JCM 16956</strain>
    </source>
</reference>
<dbReference type="Proteomes" id="UP001501000">
    <property type="component" value="Unassembled WGS sequence"/>
</dbReference>
<keyword evidence="1" id="KW-0812">Transmembrane</keyword>
<keyword evidence="3" id="KW-1185">Reference proteome</keyword>
<sequence>MSAIALGPGIPNPFRGAAPTMNSLKRGLTDAGSSLRRFTQDAQRAAGGVGAFATAARTAGSTLRTLGRNAAGAATAVTKIRRSTAPAGVKRIGTAAGKARTAARRIGTGAGVVAGILLPLLPVTDVISRMMGTFGTVMTIASVAMTGVNVAMRANPLGFLVGLIVPVAAYLIELAVNSQTGQRIIRQVFQQALKGFQAVWTFLQPVIKAIGKAVSTYFKAVQTVFKGALRAVGSAIGGISRIGSAVRSASNALRGIASRAFAGIKNAVRPVVSWITDKIPGFFRTAKDAVSKSLTGIGDLIEGAMNTVLGVVKGPINGLIAFANWIIDGLNELSFEIPLTGKKFGVELDKLPMLAEGGIVSPGSPDDYRIDSLSQLENRRVPALTEPPPPPHRVREFREVEGAGPRATAEDLLFLMTAHQRVNTRERAAALRWAS</sequence>
<feature type="transmembrane region" description="Helical" evidence="1">
    <location>
        <begin position="130"/>
        <end position="150"/>
    </location>
</feature>
<accession>A0ABP7LFE8</accession>
<dbReference type="RefSeq" id="WP_345278560.1">
    <property type="nucleotide sequence ID" value="NZ_BAABAJ010000002.1"/>
</dbReference>
<feature type="transmembrane region" description="Helical" evidence="1">
    <location>
        <begin position="106"/>
        <end position="124"/>
    </location>
</feature>
<evidence type="ECO:0000313" key="3">
    <source>
        <dbReference type="Proteomes" id="UP001501000"/>
    </source>
</evidence>
<dbReference type="EMBL" id="BAABAJ010000002">
    <property type="protein sequence ID" value="GAA3900022.1"/>
    <property type="molecule type" value="Genomic_DNA"/>
</dbReference>
<feature type="transmembrane region" description="Helical" evidence="1">
    <location>
        <begin position="157"/>
        <end position="176"/>
    </location>
</feature>
<organism evidence="2 3">
    <name type="scientific">Streptomyces gulbargensis</name>
    <dbReference type="NCBI Taxonomy" id="364901"/>
    <lineage>
        <taxon>Bacteria</taxon>
        <taxon>Bacillati</taxon>
        <taxon>Actinomycetota</taxon>
        <taxon>Actinomycetes</taxon>
        <taxon>Kitasatosporales</taxon>
        <taxon>Streptomycetaceae</taxon>
        <taxon>Streptomyces</taxon>
    </lineage>
</organism>